<evidence type="ECO:0000256" key="1">
    <source>
        <dbReference type="SAM" id="SignalP"/>
    </source>
</evidence>
<protein>
    <submittedName>
        <fullName evidence="2">Uncharacterized protein</fullName>
    </submittedName>
</protein>
<evidence type="ECO:0000313" key="2">
    <source>
        <dbReference type="EMBL" id="PRP84010.1"/>
    </source>
</evidence>
<sequence length="221" mass="23606">MHIHTTLLLVIASLFIVRASIVVPSIHNECGCSFGSDACCGTDSSCYGTSNTISRRCCPTASAFCGCVSGRAYCNGGVWNSSYVAGYDAFGACYDPNQADCAYNPNPNNWIVCPKTHEICRSSSSFSCCPPTHHCTTNEYTSSFPICQPKNADTIPCGQCGDQACCATPSGTSCYSPDSHVCTTDDLGNKQVCSKGFKSCGRDCYDDAVYGCFRGQLYQKN</sequence>
<dbReference type="InParanoid" id="A0A2P6NJ76"/>
<dbReference type="Proteomes" id="UP000241769">
    <property type="component" value="Unassembled WGS sequence"/>
</dbReference>
<feature type="chain" id="PRO_5015114906" evidence="1">
    <location>
        <begin position="20"/>
        <end position="221"/>
    </location>
</feature>
<keyword evidence="3" id="KW-1185">Reference proteome</keyword>
<dbReference type="AlphaFoldDB" id="A0A2P6NJ76"/>
<reference evidence="2 3" key="1">
    <citation type="journal article" date="2018" name="Genome Biol. Evol.">
        <title>Multiple Roots of Fruiting Body Formation in Amoebozoa.</title>
        <authorList>
            <person name="Hillmann F."/>
            <person name="Forbes G."/>
            <person name="Novohradska S."/>
            <person name="Ferling I."/>
            <person name="Riege K."/>
            <person name="Groth M."/>
            <person name="Westermann M."/>
            <person name="Marz M."/>
            <person name="Spaller T."/>
            <person name="Winckler T."/>
            <person name="Schaap P."/>
            <person name="Glockner G."/>
        </authorList>
    </citation>
    <scope>NUCLEOTIDE SEQUENCE [LARGE SCALE GENOMIC DNA]</scope>
    <source>
        <strain evidence="2 3">Jena</strain>
    </source>
</reference>
<gene>
    <name evidence="2" type="ORF">PROFUN_08607</name>
</gene>
<dbReference type="EMBL" id="MDYQ01000071">
    <property type="protein sequence ID" value="PRP84010.1"/>
    <property type="molecule type" value="Genomic_DNA"/>
</dbReference>
<organism evidence="2 3">
    <name type="scientific">Planoprotostelium fungivorum</name>
    <dbReference type="NCBI Taxonomy" id="1890364"/>
    <lineage>
        <taxon>Eukaryota</taxon>
        <taxon>Amoebozoa</taxon>
        <taxon>Evosea</taxon>
        <taxon>Variosea</taxon>
        <taxon>Cavosteliida</taxon>
        <taxon>Cavosteliaceae</taxon>
        <taxon>Planoprotostelium</taxon>
    </lineage>
</organism>
<comment type="caution">
    <text evidence="2">The sequence shown here is derived from an EMBL/GenBank/DDBJ whole genome shotgun (WGS) entry which is preliminary data.</text>
</comment>
<keyword evidence="1" id="KW-0732">Signal</keyword>
<name>A0A2P6NJ76_9EUKA</name>
<accession>A0A2P6NJ76</accession>
<proteinExistence type="predicted"/>
<evidence type="ECO:0000313" key="3">
    <source>
        <dbReference type="Proteomes" id="UP000241769"/>
    </source>
</evidence>
<feature type="signal peptide" evidence="1">
    <location>
        <begin position="1"/>
        <end position="19"/>
    </location>
</feature>